<accession>A0A2V1DWD1</accession>
<evidence type="ECO:0000313" key="10">
    <source>
        <dbReference type="Proteomes" id="UP000244855"/>
    </source>
</evidence>
<feature type="transmembrane region" description="Helical" evidence="7">
    <location>
        <begin position="279"/>
        <end position="300"/>
    </location>
</feature>
<evidence type="ECO:0000256" key="7">
    <source>
        <dbReference type="SAM" id="Phobius"/>
    </source>
</evidence>
<evidence type="ECO:0000259" key="8">
    <source>
        <dbReference type="Pfam" id="PF20684"/>
    </source>
</evidence>
<dbReference type="PANTHER" id="PTHR33048:SF160">
    <property type="entry name" value="SAT4 FAMILY MEMBRANE PROTEIN"/>
    <property type="match status" value="1"/>
</dbReference>
<keyword evidence="2 7" id="KW-0812">Transmembrane</keyword>
<organism evidence="9 10">
    <name type="scientific">Periconia macrospinosa</name>
    <dbReference type="NCBI Taxonomy" id="97972"/>
    <lineage>
        <taxon>Eukaryota</taxon>
        <taxon>Fungi</taxon>
        <taxon>Dikarya</taxon>
        <taxon>Ascomycota</taxon>
        <taxon>Pezizomycotina</taxon>
        <taxon>Dothideomycetes</taxon>
        <taxon>Pleosporomycetidae</taxon>
        <taxon>Pleosporales</taxon>
        <taxon>Massarineae</taxon>
        <taxon>Periconiaceae</taxon>
        <taxon>Periconia</taxon>
    </lineage>
</organism>
<dbReference type="STRING" id="97972.A0A2V1DWD1"/>
<feature type="compositionally biased region" description="Polar residues" evidence="6">
    <location>
        <begin position="358"/>
        <end position="375"/>
    </location>
</feature>
<evidence type="ECO:0000313" key="9">
    <source>
        <dbReference type="EMBL" id="PVI01614.1"/>
    </source>
</evidence>
<evidence type="ECO:0000256" key="6">
    <source>
        <dbReference type="SAM" id="MobiDB-lite"/>
    </source>
</evidence>
<evidence type="ECO:0000256" key="3">
    <source>
        <dbReference type="ARBA" id="ARBA00022989"/>
    </source>
</evidence>
<name>A0A2V1DWD1_9PLEO</name>
<feature type="transmembrane region" description="Helical" evidence="7">
    <location>
        <begin position="75"/>
        <end position="96"/>
    </location>
</feature>
<feature type="transmembrane region" description="Helical" evidence="7">
    <location>
        <begin position="241"/>
        <end position="259"/>
    </location>
</feature>
<keyword evidence="4 7" id="KW-0472">Membrane</keyword>
<proteinExistence type="inferred from homology"/>
<dbReference type="PANTHER" id="PTHR33048">
    <property type="entry name" value="PTH11-LIKE INTEGRAL MEMBRANE PROTEIN (AFU_ORTHOLOGUE AFUA_5G11245)"/>
    <property type="match status" value="1"/>
</dbReference>
<dbReference type="Pfam" id="PF20684">
    <property type="entry name" value="Fung_rhodopsin"/>
    <property type="match status" value="1"/>
</dbReference>
<sequence length="387" mass="43765">MDKLFHSLPPEKQRALLLGPAIPPPHGVVPNFENPPNSRHVGWIVTILGISLSTISVVLRLYSRAVYTKKLEIEDYITLVALGVFGVFDYYVMRIVVFPGYYVHTWDLQLQHLSGFLYNLFTGAAVHGIVVMLLKAAILLELIRIFSARGQRGLFFWTCHTLIWLNVAFYTTCTFVEIFACSPREKLWNKLIPGGRCIDSNILTLASSIINVPSDIIILILPQRMIWRLQVSSRKKLGISMIFAVAIFACVSAAIRLGYSVQMLHSRDVLYHAAPVGVWIQAEITAGFMILGISALPRLVREISWLRKWATIVKSWTNSSKEKKNSRGGLPSWYRPEPRKVPNENGWSVLELDDPQFLTTHNPEETTTAKSNDGTIRSIRHERVMSP</sequence>
<evidence type="ECO:0000256" key="5">
    <source>
        <dbReference type="ARBA" id="ARBA00038359"/>
    </source>
</evidence>
<reference evidence="9 10" key="1">
    <citation type="journal article" date="2018" name="Sci. Rep.">
        <title>Comparative genomics provides insights into the lifestyle and reveals functional heterogeneity of dark septate endophytic fungi.</title>
        <authorList>
            <person name="Knapp D.G."/>
            <person name="Nemeth J.B."/>
            <person name="Barry K."/>
            <person name="Hainaut M."/>
            <person name="Henrissat B."/>
            <person name="Johnson J."/>
            <person name="Kuo A."/>
            <person name="Lim J.H.P."/>
            <person name="Lipzen A."/>
            <person name="Nolan M."/>
            <person name="Ohm R.A."/>
            <person name="Tamas L."/>
            <person name="Grigoriev I.V."/>
            <person name="Spatafora J.W."/>
            <person name="Nagy L.G."/>
            <person name="Kovacs G.M."/>
        </authorList>
    </citation>
    <scope>NUCLEOTIDE SEQUENCE [LARGE SCALE GENOMIC DNA]</scope>
    <source>
        <strain evidence="9 10">DSE2036</strain>
    </source>
</reference>
<dbReference type="GO" id="GO:0016020">
    <property type="term" value="C:membrane"/>
    <property type="evidence" value="ECO:0007669"/>
    <property type="project" value="UniProtKB-SubCell"/>
</dbReference>
<dbReference type="Proteomes" id="UP000244855">
    <property type="component" value="Unassembled WGS sequence"/>
</dbReference>
<keyword evidence="3 7" id="KW-1133">Transmembrane helix</keyword>
<evidence type="ECO:0000256" key="1">
    <source>
        <dbReference type="ARBA" id="ARBA00004141"/>
    </source>
</evidence>
<dbReference type="InterPro" id="IPR052337">
    <property type="entry name" value="SAT4-like"/>
</dbReference>
<evidence type="ECO:0000256" key="4">
    <source>
        <dbReference type="ARBA" id="ARBA00023136"/>
    </source>
</evidence>
<feature type="region of interest" description="Disordered" evidence="6">
    <location>
        <begin position="358"/>
        <end position="387"/>
    </location>
</feature>
<keyword evidence="10" id="KW-1185">Reference proteome</keyword>
<feature type="transmembrane region" description="Helical" evidence="7">
    <location>
        <begin position="154"/>
        <end position="180"/>
    </location>
</feature>
<dbReference type="InterPro" id="IPR049326">
    <property type="entry name" value="Rhodopsin_dom_fungi"/>
</dbReference>
<protein>
    <recommendedName>
        <fullName evidence="8">Rhodopsin domain-containing protein</fullName>
    </recommendedName>
</protein>
<feature type="transmembrane region" description="Helical" evidence="7">
    <location>
        <begin position="200"/>
        <end position="221"/>
    </location>
</feature>
<feature type="transmembrane region" description="Helical" evidence="7">
    <location>
        <begin position="116"/>
        <end position="142"/>
    </location>
</feature>
<comment type="similarity">
    <text evidence="5">Belongs to the SAT4 family.</text>
</comment>
<evidence type="ECO:0000256" key="2">
    <source>
        <dbReference type="ARBA" id="ARBA00022692"/>
    </source>
</evidence>
<feature type="transmembrane region" description="Helical" evidence="7">
    <location>
        <begin position="41"/>
        <end position="63"/>
    </location>
</feature>
<dbReference type="EMBL" id="KZ805355">
    <property type="protein sequence ID" value="PVI01614.1"/>
    <property type="molecule type" value="Genomic_DNA"/>
</dbReference>
<dbReference type="AlphaFoldDB" id="A0A2V1DWD1"/>
<gene>
    <name evidence="9" type="ORF">DM02DRAFT_671164</name>
</gene>
<dbReference type="OrthoDB" id="4682787at2759"/>
<feature type="region of interest" description="Disordered" evidence="6">
    <location>
        <begin position="320"/>
        <end position="345"/>
    </location>
</feature>
<comment type="subcellular location">
    <subcellularLocation>
        <location evidence="1">Membrane</location>
        <topology evidence="1">Multi-pass membrane protein</topology>
    </subcellularLocation>
</comment>
<feature type="domain" description="Rhodopsin" evidence="8">
    <location>
        <begin position="59"/>
        <end position="300"/>
    </location>
</feature>